<dbReference type="GO" id="GO:0006004">
    <property type="term" value="P:fucose metabolic process"/>
    <property type="evidence" value="ECO:0007669"/>
    <property type="project" value="UniProtKB-KW"/>
</dbReference>
<evidence type="ECO:0000256" key="5">
    <source>
        <dbReference type="ARBA" id="ARBA00022679"/>
    </source>
</evidence>
<dbReference type="OMA" id="DEISHMW"/>
<keyword evidence="8 14" id="KW-1133">Transmembrane helix</keyword>
<dbReference type="AlphaFoldDB" id="A0A078JWA2"/>
<evidence type="ECO:0000256" key="13">
    <source>
        <dbReference type="ARBA" id="ARBA00030350"/>
    </source>
</evidence>
<evidence type="ECO:0000256" key="11">
    <source>
        <dbReference type="ARBA" id="ARBA00023253"/>
    </source>
</evidence>
<evidence type="ECO:0000313" key="15">
    <source>
        <dbReference type="EMBL" id="CDY71049.1"/>
    </source>
</evidence>
<evidence type="ECO:0000256" key="1">
    <source>
        <dbReference type="ARBA" id="ARBA00004606"/>
    </source>
</evidence>
<evidence type="ECO:0000256" key="2">
    <source>
        <dbReference type="ARBA" id="ARBA00004881"/>
    </source>
</evidence>
<accession>A0A078JWA2</accession>
<evidence type="ECO:0000256" key="10">
    <source>
        <dbReference type="ARBA" id="ARBA00023180"/>
    </source>
</evidence>
<evidence type="ECO:0000256" key="6">
    <source>
        <dbReference type="ARBA" id="ARBA00022692"/>
    </source>
</evidence>
<dbReference type="InterPro" id="IPR019378">
    <property type="entry name" value="GDP-Fuc_O-FucTrfase"/>
</dbReference>
<keyword evidence="7" id="KW-0735">Signal-anchor</keyword>
<reference evidence="15" key="2">
    <citation type="submission" date="2014-06" db="EMBL/GenBank/DDBJ databases">
        <authorList>
            <person name="Genoscope - CEA"/>
        </authorList>
    </citation>
    <scope>NUCLEOTIDE SEQUENCE</scope>
</reference>
<comment type="similarity">
    <text evidence="3">Belongs to the glycosyltransferase GT106 family.</text>
</comment>
<evidence type="ECO:0000256" key="9">
    <source>
        <dbReference type="ARBA" id="ARBA00023136"/>
    </source>
</evidence>
<evidence type="ECO:0000256" key="12">
    <source>
        <dbReference type="ARBA" id="ARBA00023277"/>
    </source>
</evidence>
<dbReference type="PIRSF" id="PIRSF009360">
    <property type="entry name" value="UCP009360"/>
    <property type="match status" value="1"/>
</dbReference>
<evidence type="ECO:0000256" key="4">
    <source>
        <dbReference type="ARBA" id="ARBA00022676"/>
    </source>
</evidence>
<evidence type="ECO:0000256" key="8">
    <source>
        <dbReference type="ARBA" id="ARBA00022989"/>
    </source>
</evidence>
<comment type="subcellular location">
    <subcellularLocation>
        <location evidence="1">Membrane</location>
        <topology evidence="1">Single-pass type II membrane protein</topology>
    </subcellularLocation>
</comment>
<dbReference type="GO" id="GO:0016020">
    <property type="term" value="C:membrane"/>
    <property type="evidence" value="ECO:0007669"/>
    <property type="project" value="UniProtKB-SubCell"/>
</dbReference>
<evidence type="ECO:0000256" key="14">
    <source>
        <dbReference type="SAM" id="Phobius"/>
    </source>
</evidence>
<reference evidence="15" key="1">
    <citation type="journal article" date="2014" name="Science">
        <title>Plant genetics. Early allopolyploid evolution in the post-Neolithic Brassica napus oilseed genome.</title>
        <authorList>
            <person name="Chalhoub B."/>
            <person name="Denoeud F."/>
            <person name="Liu S."/>
            <person name="Parkin I.A."/>
            <person name="Tang H."/>
            <person name="Wang X."/>
            <person name="Chiquet J."/>
            <person name="Belcram H."/>
            <person name="Tong C."/>
            <person name="Samans B."/>
            <person name="Correa M."/>
            <person name="Da Silva C."/>
            <person name="Just J."/>
            <person name="Falentin C."/>
            <person name="Koh C.S."/>
            <person name="Le Clainche I."/>
            <person name="Bernard M."/>
            <person name="Bento P."/>
            <person name="Noel B."/>
            <person name="Labadie K."/>
            <person name="Alberti A."/>
            <person name="Charles M."/>
            <person name="Arnaud D."/>
            <person name="Guo H."/>
            <person name="Daviaud C."/>
            <person name="Alamery S."/>
            <person name="Jabbari K."/>
            <person name="Zhao M."/>
            <person name="Edger P.P."/>
            <person name="Chelaifa H."/>
            <person name="Tack D."/>
            <person name="Lassalle G."/>
            <person name="Mestiri I."/>
            <person name="Schnel N."/>
            <person name="Le Paslier M.C."/>
            <person name="Fan G."/>
            <person name="Renault V."/>
            <person name="Bayer P.E."/>
            <person name="Golicz A.A."/>
            <person name="Manoli S."/>
            <person name="Lee T.H."/>
            <person name="Thi V.H."/>
            <person name="Chalabi S."/>
            <person name="Hu Q."/>
            <person name="Fan C."/>
            <person name="Tollenaere R."/>
            <person name="Lu Y."/>
            <person name="Battail C."/>
            <person name="Shen J."/>
            <person name="Sidebottom C.H."/>
            <person name="Wang X."/>
            <person name="Canaguier A."/>
            <person name="Chauveau A."/>
            <person name="Berard A."/>
            <person name="Deniot G."/>
            <person name="Guan M."/>
            <person name="Liu Z."/>
            <person name="Sun F."/>
            <person name="Lim Y.P."/>
            <person name="Lyons E."/>
            <person name="Town C.D."/>
            <person name="Bancroft I."/>
            <person name="Wang X."/>
            <person name="Meng J."/>
            <person name="Ma J."/>
            <person name="Pires J.C."/>
            <person name="King G.J."/>
            <person name="Brunel D."/>
            <person name="Delourme R."/>
            <person name="Renard M."/>
            <person name="Aury J.M."/>
            <person name="Adams K.L."/>
            <person name="Batley J."/>
            <person name="Snowdon R.J."/>
            <person name="Tost J."/>
            <person name="Edwards D."/>
            <person name="Zhou Y."/>
            <person name="Hua W."/>
            <person name="Sharpe A.G."/>
            <person name="Paterson A.H."/>
            <person name="Guan C."/>
            <person name="Wincker P."/>
        </authorList>
    </citation>
    <scope>NUCLEOTIDE SEQUENCE [LARGE SCALE GENOMIC DNA]</scope>
</reference>
<proteinExistence type="inferred from homology"/>
<keyword evidence="9 14" id="KW-0472">Membrane</keyword>
<protein>
    <recommendedName>
        <fullName evidence="13">O-fucosyltransferase family protein</fullName>
    </recommendedName>
</protein>
<dbReference type="PANTHER" id="PTHR31741">
    <property type="entry name" value="OS02G0726500 PROTEIN-RELATED"/>
    <property type="match status" value="1"/>
</dbReference>
<dbReference type="EMBL" id="LK044269">
    <property type="protein sequence ID" value="CDY71049.1"/>
    <property type="molecule type" value="Genomic_DNA"/>
</dbReference>
<dbReference type="Gramene" id="CDY71049">
    <property type="protein sequence ID" value="CDY71049"/>
    <property type="gene ID" value="GSBRNA2T00010770001"/>
</dbReference>
<dbReference type="PaxDb" id="3708-A0A078JWA2"/>
<keyword evidence="6 14" id="KW-0812">Transmembrane</keyword>
<dbReference type="PANTHER" id="PTHR31741:SF1">
    <property type="entry name" value="O-FUCOSYLTRANSFERASE 7"/>
    <property type="match status" value="1"/>
</dbReference>
<keyword evidence="12" id="KW-0119">Carbohydrate metabolism</keyword>
<keyword evidence="11" id="KW-0294">Fucose metabolism</keyword>
<feature type="non-terminal residue" evidence="15">
    <location>
        <position position="354"/>
    </location>
</feature>
<sequence length="354" mass="40659">MRRRKKTLVVVVIRRLLTCAICIIALLGFLTVHIYVAPLNRLPRLHLSKYTTRRGHITLNQCGFNEIQNQRLTSEHINNTHELSQPHFLTSPSFAKLNTTSGTQDYDKLWKHPPNRNFVPCVNPNPNYISPLESRGYLLVHTNGGLNQMRAGICDMVAIARIINATLVVPELDKRSFWQDTSKFSDVFDEDHFINALSKDIRVIKKLPKGIDGLTKVVKHFKSYSGLRYYQNEIATMWDEYKVIRAAKSDSRLVNNGLPPDIQKLRCRACYEALRFSTKIRSMGQILVDRMRSYGLYIALHLRYEKDMLAFSGCNHGLSASEAAELRKIRKNTAYWKVKDIDGKVQRLKGNCPL</sequence>
<dbReference type="GO" id="GO:0016757">
    <property type="term" value="F:glycosyltransferase activity"/>
    <property type="evidence" value="ECO:0007669"/>
    <property type="project" value="UniProtKB-KW"/>
</dbReference>
<dbReference type="InterPro" id="IPR024709">
    <property type="entry name" value="FucosylTrfase_pln"/>
</dbReference>
<feature type="transmembrane region" description="Helical" evidence="14">
    <location>
        <begin position="12"/>
        <end position="36"/>
    </location>
</feature>
<gene>
    <name evidence="15" type="primary">BnaCnng71080D</name>
    <name evidence="15" type="ORF">GSBRNA2T00010770001</name>
</gene>
<dbReference type="STRING" id="3708.A0A078JWA2"/>
<keyword evidence="10" id="KW-0325">Glycoprotein</keyword>
<organism evidence="15">
    <name type="scientific">Brassica napus</name>
    <name type="common">Rape</name>
    <dbReference type="NCBI Taxonomy" id="3708"/>
    <lineage>
        <taxon>Eukaryota</taxon>
        <taxon>Viridiplantae</taxon>
        <taxon>Streptophyta</taxon>
        <taxon>Embryophyta</taxon>
        <taxon>Tracheophyta</taxon>
        <taxon>Spermatophyta</taxon>
        <taxon>Magnoliopsida</taxon>
        <taxon>eudicotyledons</taxon>
        <taxon>Gunneridae</taxon>
        <taxon>Pentapetalae</taxon>
        <taxon>rosids</taxon>
        <taxon>malvids</taxon>
        <taxon>Brassicales</taxon>
        <taxon>Brassicaceae</taxon>
        <taxon>Brassiceae</taxon>
        <taxon>Brassica</taxon>
    </lineage>
</organism>
<evidence type="ECO:0000256" key="7">
    <source>
        <dbReference type="ARBA" id="ARBA00022968"/>
    </source>
</evidence>
<keyword evidence="4" id="KW-0328">Glycosyltransferase</keyword>
<comment type="pathway">
    <text evidence="2">Glycan metabolism.</text>
</comment>
<dbReference type="Pfam" id="PF10250">
    <property type="entry name" value="O-FucT"/>
    <property type="match status" value="1"/>
</dbReference>
<evidence type="ECO:0000256" key="3">
    <source>
        <dbReference type="ARBA" id="ARBA00007737"/>
    </source>
</evidence>
<name>A0A078JWA2_BRANA</name>
<keyword evidence="5" id="KW-0808">Transferase</keyword>